<dbReference type="PANTHER" id="PTHR43019">
    <property type="entry name" value="SERINE ENDOPROTEASE DEGS"/>
    <property type="match status" value="1"/>
</dbReference>
<dbReference type="AlphaFoldDB" id="A0A7C9JWS8"/>
<dbReference type="SUPFAM" id="SSF50494">
    <property type="entry name" value="Trypsin-like serine proteases"/>
    <property type="match status" value="1"/>
</dbReference>
<dbReference type="EMBL" id="JAAFGW010000046">
    <property type="protein sequence ID" value="NDP47656.1"/>
    <property type="molecule type" value="Genomic_DNA"/>
</dbReference>
<gene>
    <name evidence="1" type="ORF">GZ085_04540</name>
</gene>
<evidence type="ECO:0000313" key="1">
    <source>
        <dbReference type="EMBL" id="NDP47656.1"/>
    </source>
</evidence>
<dbReference type="Pfam" id="PF13365">
    <property type="entry name" value="Trypsin_2"/>
    <property type="match status" value="1"/>
</dbReference>
<protein>
    <submittedName>
        <fullName evidence="1">Trypsin-like peptidase domain-containing protein</fullName>
    </submittedName>
</protein>
<dbReference type="InterPro" id="IPR009003">
    <property type="entry name" value="Peptidase_S1_PA"/>
</dbReference>
<name>A0A7C9JWS8_9PROT</name>
<accession>A0A7C9JWS8</accession>
<proteinExistence type="predicted"/>
<sequence>MNKKSLLLSGLYRICGMLPGYSRPPSQRLVSKCHTHWAVIALVLSAPASADLADMVLNIKPGVVGVGTYNPTNNPRSSLQGTGFVVLDGRYVVSCAHIFSKLLDSEKNETHAVFLGHDRQMEVRTAKLIATDKARDLALLKITGNPLPALRLGDSTTAREGWQLYFTGYPIGSVLGLNPSTHRAGLAAIIPIFTPLQSTSQLTVRTLRQAQDPYEVFELDAIAYPGNSGSPVWNPDTGEVLGVVNSVYVKGAKEAALSAPSGISYAIPAKYVKQLLERALP</sequence>
<organism evidence="1 2">
    <name type="scientific">Sulfuriferula multivorans</name>
    <dbReference type="NCBI Taxonomy" id="1559896"/>
    <lineage>
        <taxon>Bacteria</taxon>
        <taxon>Pseudomonadati</taxon>
        <taxon>Pseudomonadota</taxon>
        <taxon>Betaproteobacteria</taxon>
        <taxon>Nitrosomonadales</taxon>
        <taxon>Sulfuricellaceae</taxon>
        <taxon>Sulfuriferula</taxon>
    </lineage>
</organism>
<comment type="caution">
    <text evidence="1">The sequence shown here is derived from an EMBL/GenBank/DDBJ whole genome shotgun (WGS) entry which is preliminary data.</text>
</comment>
<evidence type="ECO:0000313" key="2">
    <source>
        <dbReference type="Proteomes" id="UP000483432"/>
    </source>
</evidence>
<dbReference type="InterPro" id="IPR043504">
    <property type="entry name" value="Peptidase_S1_PA_chymotrypsin"/>
</dbReference>
<dbReference type="Proteomes" id="UP000483432">
    <property type="component" value="Unassembled WGS sequence"/>
</dbReference>
<dbReference type="PANTHER" id="PTHR43019:SF23">
    <property type="entry name" value="PROTEASE DO-LIKE 5, CHLOROPLASTIC"/>
    <property type="match status" value="1"/>
</dbReference>
<dbReference type="Gene3D" id="2.40.10.10">
    <property type="entry name" value="Trypsin-like serine proteases"/>
    <property type="match status" value="2"/>
</dbReference>
<reference evidence="1 2" key="1">
    <citation type="submission" date="2019-09" db="EMBL/GenBank/DDBJ databases">
        <title>H2 Metabolism Revealed by Metagenomic Analysis in Subglacial Sediment of East Antarctica.</title>
        <authorList>
            <person name="Yang Z."/>
            <person name="Zhang Y."/>
            <person name="Lv Y."/>
            <person name="Yan W."/>
            <person name="Xiao X."/>
            <person name="Sun B."/>
            <person name="Ma H."/>
        </authorList>
    </citation>
    <scope>NUCLEOTIDE SEQUENCE [LARGE SCALE GENOMIC DNA]</scope>
    <source>
        <strain evidence="1">Bin2_2</strain>
    </source>
</reference>